<name>A0A5B7ERE8_PORTR</name>
<keyword evidence="3" id="KW-1185">Reference proteome</keyword>
<evidence type="ECO:0000313" key="3">
    <source>
        <dbReference type="Proteomes" id="UP000324222"/>
    </source>
</evidence>
<comment type="caution">
    <text evidence="2">The sequence shown here is derived from an EMBL/GenBank/DDBJ whole genome shotgun (WGS) entry which is preliminary data.</text>
</comment>
<organism evidence="2 3">
    <name type="scientific">Portunus trituberculatus</name>
    <name type="common">Swimming crab</name>
    <name type="synonym">Neptunus trituberculatus</name>
    <dbReference type="NCBI Taxonomy" id="210409"/>
    <lineage>
        <taxon>Eukaryota</taxon>
        <taxon>Metazoa</taxon>
        <taxon>Ecdysozoa</taxon>
        <taxon>Arthropoda</taxon>
        <taxon>Crustacea</taxon>
        <taxon>Multicrustacea</taxon>
        <taxon>Malacostraca</taxon>
        <taxon>Eumalacostraca</taxon>
        <taxon>Eucarida</taxon>
        <taxon>Decapoda</taxon>
        <taxon>Pleocyemata</taxon>
        <taxon>Brachyura</taxon>
        <taxon>Eubrachyura</taxon>
        <taxon>Portunoidea</taxon>
        <taxon>Portunidae</taxon>
        <taxon>Portuninae</taxon>
        <taxon>Portunus</taxon>
    </lineage>
</organism>
<dbReference type="Proteomes" id="UP000324222">
    <property type="component" value="Unassembled WGS sequence"/>
</dbReference>
<feature type="compositionally biased region" description="Low complexity" evidence="1">
    <location>
        <begin position="51"/>
        <end position="60"/>
    </location>
</feature>
<accession>A0A5B7ERE8</accession>
<sequence>MYANTIINCLSNHPSGSLCLSLNSSDTTAETSGLVTGAWKVTVSTTRTQEPARAAAAVPAHSPNGKLTTSPCVTSAHLPPVKLNYISD</sequence>
<proteinExistence type="predicted"/>
<reference evidence="2 3" key="1">
    <citation type="submission" date="2019-05" db="EMBL/GenBank/DDBJ databases">
        <title>Another draft genome of Portunus trituberculatus and its Hox gene families provides insights of decapod evolution.</title>
        <authorList>
            <person name="Jeong J.-H."/>
            <person name="Song I."/>
            <person name="Kim S."/>
            <person name="Choi T."/>
            <person name="Kim D."/>
            <person name="Ryu S."/>
            <person name="Kim W."/>
        </authorList>
    </citation>
    <scope>NUCLEOTIDE SEQUENCE [LARGE SCALE GENOMIC DNA]</scope>
    <source>
        <tissue evidence="2">Muscle</tissue>
    </source>
</reference>
<evidence type="ECO:0000256" key="1">
    <source>
        <dbReference type="SAM" id="MobiDB-lite"/>
    </source>
</evidence>
<feature type="region of interest" description="Disordered" evidence="1">
    <location>
        <begin position="48"/>
        <end position="68"/>
    </location>
</feature>
<dbReference type="EMBL" id="VSRR010003348">
    <property type="protein sequence ID" value="MPC35796.1"/>
    <property type="molecule type" value="Genomic_DNA"/>
</dbReference>
<gene>
    <name evidence="2" type="ORF">E2C01_029232</name>
</gene>
<protein>
    <submittedName>
        <fullName evidence="2">Uncharacterized protein</fullName>
    </submittedName>
</protein>
<evidence type="ECO:0000313" key="2">
    <source>
        <dbReference type="EMBL" id="MPC35796.1"/>
    </source>
</evidence>
<dbReference type="AlphaFoldDB" id="A0A5B7ERE8"/>